<evidence type="ECO:0000313" key="4">
    <source>
        <dbReference type="Proteomes" id="UP000663832"/>
    </source>
</evidence>
<accession>A0A814YXQ6</accession>
<evidence type="ECO:0000313" key="3">
    <source>
        <dbReference type="EMBL" id="CAF1525405.1"/>
    </source>
</evidence>
<evidence type="ECO:0000313" key="5">
    <source>
        <dbReference type="Proteomes" id="UP000663877"/>
    </source>
</evidence>
<reference evidence="2" key="1">
    <citation type="submission" date="2021-02" db="EMBL/GenBank/DDBJ databases">
        <authorList>
            <person name="Nowell W R."/>
        </authorList>
    </citation>
    <scope>NUCLEOTIDE SEQUENCE</scope>
</reference>
<sequence length="279" mass="32114">MIFINYIYYSCILLLFHINYIWTYECLLCATKLFNYSITIDDLPTPTEDDYNIIRGNHGCHIHIDWLHDGTSEVHYQIGPALPDNKILSGIERQVIINTGKYSTRKLVSYSCTSTKTACNTIDRLKHAINSITFPTNEQIEQFDTLIRPTKNFNASLCAQVSNTTHCPKLNLTECQQCMSIVQYSESTNICKTCTNEEIQRNYFLYSTTFDIDSKNQSEEIRIGCQNGYMCNLLVDTERIKQILVTKFNFTTFNTSIATTMKSTNILFCIIICIQLLLK</sequence>
<organism evidence="2 5">
    <name type="scientific">Adineta steineri</name>
    <dbReference type="NCBI Taxonomy" id="433720"/>
    <lineage>
        <taxon>Eukaryota</taxon>
        <taxon>Metazoa</taxon>
        <taxon>Spiralia</taxon>
        <taxon>Gnathifera</taxon>
        <taxon>Rotifera</taxon>
        <taxon>Eurotatoria</taxon>
        <taxon>Bdelloidea</taxon>
        <taxon>Adinetida</taxon>
        <taxon>Adinetidae</taxon>
        <taxon>Adineta</taxon>
    </lineage>
</organism>
<keyword evidence="1" id="KW-0472">Membrane</keyword>
<evidence type="ECO:0000313" key="2">
    <source>
        <dbReference type="EMBL" id="CAF1237233.1"/>
    </source>
</evidence>
<dbReference type="OrthoDB" id="9989722at2759"/>
<dbReference type="Proteomes" id="UP000663832">
    <property type="component" value="Unassembled WGS sequence"/>
</dbReference>
<dbReference type="Proteomes" id="UP000663877">
    <property type="component" value="Unassembled WGS sequence"/>
</dbReference>
<feature type="transmembrane region" description="Helical" evidence="1">
    <location>
        <begin position="6"/>
        <end position="24"/>
    </location>
</feature>
<comment type="caution">
    <text evidence="2">The sequence shown here is derived from an EMBL/GenBank/DDBJ whole genome shotgun (WGS) entry which is preliminary data.</text>
</comment>
<protein>
    <submittedName>
        <fullName evidence="2">Uncharacterized protein</fullName>
    </submittedName>
</protein>
<gene>
    <name evidence="2" type="ORF">BJG266_LOCUS28850</name>
    <name evidence="3" type="ORF">QVE165_LOCUS45092</name>
</gene>
<keyword evidence="1" id="KW-1133">Transmembrane helix</keyword>
<evidence type="ECO:0000256" key="1">
    <source>
        <dbReference type="SAM" id="Phobius"/>
    </source>
</evidence>
<keyword evidence="1" id="KW-0812">Transmembrane</keyword>
<proteinExistence type="predicted"/>
<dbReference type="EMBL" id="CAJNOI010000309">
    <property type="protein sequence ID" value="CAF1237233.1"/>
    <property type="molecule type" value="Genomic_DNA"/>
</dbReference>
<dbReference type="EMBL" id="CAJNOM010000623">
    <property type="protein sequence ID" value="CAF1525405.1"/>
    <property type="molecule type" value="Genomic_DNA"/>
</dbReference>
<keyword evidence="4" id="KW-1185">Reference proteome</keyword>
<dbReference type="AlphaFoldDB" id="A0A814YXQ6"/>
<name>A0A814YXQ6_9BILA</name>